<comment type="caution">
    <text evidence="1">The sequence shown here is derived from an EMBL/GenBank/DDBJ whole genome shotgun (WGS) entry which is preliminary data.</text>
</comment>
<protein>
    <recommendedName>
        <fullName evidence="3">Transposase</fullName>
    </recommendedName>
</protein>
<name>A0A848CAK8_9LACO</name>
<dbReference type="EMBL" id="JABAFP010000008">
    <property type="protein sequence ID" value="NME41810.1"/>
    <property type="molecule type" value="Genomic_DNA"/>
</dbReference>
<reference evidence="1 2" key="1">
    <citation type="submission" date="2020-04" db="EMBL/GenBank/DDBJ databases">
        <authorList>
            <person name="Hitch T.C.A."/>
            <person name="Wylensek D."/>
            <person name="Clavel T."/>
        </authorList>
    </citation>
    <scope>NUCLEOTIDE SEQUENCE [LARGE SCALE GENOMIC DNA]</scope>
    <source>
        <strain evidence="1 2">WCA-389-WT-5H1</strain>
    </source>
</reference>
<evidence type="ECO:0000313" key="1">
    <source>
        <dbReference type="EMBL" id="NME41810.1"/>
    </source>
</evidence>
<proteinExistence type="predicted"/>
<dbReference type="RefSeq" id="WP_170091315.1">
    <property type="nucleotide sequence ID" value="NZ_JABAFP010000008.1"/>
</dbReference>
<organism evidence="1 2">
    <name type="scientific">Ligilactobacillus agilis</name>
    <dbReference type="NCBI Taxonomy" id="1601"/>
    <lineage>
        <taxon>Bacteria</taxon>
        <taxon>Bacillati</taxon>
        <taxon>Bacillota</taxon>
        <taxon>Bacilli</taxon>
        <taxon>Lactobacillales</taxon>
        <taxon>Lactobacillaceae</taxon>
        <taxon>Ligilactobacillus</taxon>
    </lineage>
</organism>
<dbReference type="Proteomes" id="UP000563853">
    <property type="component" value="Unassembled WGS sequence"/>
</dbReference>
<dbReference type="AlphaFoldDB" id="A0A848CAK8"/>
<evidence type="ECO:0000313" key="2">
    <source>
        <dbReference type="Proteomes" id="UP000563853"/>
    </source>
</evidence>
<accession>A0A848CAK8</accession>
<sequence>MSGINHSQENNESFFQSIHFSSKFGIGKIIRQVNFKRRTPINPTEFIKWLLTTIFARQSLYRAKEAPAFTTRTIRNFLNDGRINWQKFVFLLANF</sequence>
<gene>
    <name evidence="1" type="ORF">HF863_03350</name>
</gene>
<evidence type="ECO:0008006" key="3">
    <source>
        <dbReference type="Google" id="ProtNLM"/>
    </source>
</evidence>